<name>A0AAN9Q3V5_CLITE</name>
<comment type="caution">
    <text evidence="2">The sequence shown here is derived from an EMBL/GenBank/DDBJ whole genome shotgun (WGS) entry which is preliminary data.</text>
</comment>
<dbReference type="AlphaFoldDB" id="A0AAN9Q3V5"/>
<protein>
    <submittedName>
        <fullName evidence="2">Uncharacterized protein</fullName>
    </submittedName>
</protein>
<dbReference type="EMBL" id="JAYKXN010000001">
    <property type="protein sequence ID" value="KAK7320209.1"/>
    <property type="molecule type" value="Genomic_DNA"/>
</dbReference>
<keyword evidence="3" id="KW-1185">Reference proteome</keyword>
<gene>
    <name evidence="2" type="ORF">RJT34_04945</name>
</gene>
<evidence type="ECO:0000313" key="2">
    <source>
        <dbReference type="EMBL" id="KAK7320209.1"/>
    </source>
</evidence>
<evidence type="ECO:0000313" key="3">
    <source>
        <dbReference type="Proteomes" id="UP001359559"/>
    </source>
</evidence>
<sequence>MGGSVRSSLRGGGGKTTKQNHMVVLEGSRRQRKKNSHLVLEGIPSREEASLGGKNMDPPLGFVAQG</sequence>
<dbReference type="Proteomes" id="UP001359559">
    <property type="component" value="Unassembled WGS sequence"/>
</dbReference>
<organism evidence="2 3">
    <name type="scientific">Clitoria ternatea</name>
    <name type="common">Butterfly pea</name>
    <dbReference type="NCBI Taxonomy" id="43366"/>
    <lineage>
        <taxon>Eukaryota</taxon>
        <taxon>Viridiplantae</taxon>
        <taxon>Streptophyta</taxon>
        <taxon>Embryophyta</taxon>
        <taxon>Tracheophyta</taxon>
        <taxon>Spermatophyta</taxon>
        <taxon>Magnoliopsida</taxon>
        <taxon>eudicotyledons</taxon>
        <taxon>Gunneridae</taxon>
        <taxon>Pentapetalae</taxon>
        <taxon>rosids</taxon>
        <taxon>fabids</taxon>
        <taxon>Fabales</taxon>
        <taxon>Fabaceae</taxon>
        <taxon>Papilionoideae</taxon>
        <taxon>50 kb inversion clade</taxon>
        <taxon>NPAAA clade</taxon>
        <taxon>indigoferoid/millettioid clade</taxon>
        <taxon>Phaseoleae</taxon>
        <taxon>Clitoria</taxon>
    </lineage>
</organism>
<accession>A0AAN9Q3V5</accession>
<reference evidence="2 3" key="1">
    <citation type="submission" date="2024-01" db="EMBL/GenBank/DDBJ databases">
        <title>The genomes of 5 underutilized Papilionoideae crops provide insights into root nodulation and disease resistance.</title>
        <authorList>
            <person name="Yuan L."/>
        </authorList>
    </citation>
    <scope>NUCLEOTIDE SEQUENCE [LARGE SCALE GENOMIC DNA]</scope>
    <source>
        <strain evidence="2">LY-2023</strain>
        <tissue evidence="2">Leaf</tissue>
    </source>
</reference>
<evidence type="ECO:0000256" key="1">
    <source>
        <dbReference type="SAM" id="MobiDB-lite"/>
    </source>
</evidence>
<feature type="region of interest" description="Disordered" evidence="1">
    <location>
        <begin position="1"/>
        <end position="66"/>
    </location>
</feature>
<proteinExistence type="predicted"/>